<dbReference type="AlphaFoldDB" id="A0A8I0MSV2"/>
<evidence type="ECO:0000313" key="1">
    <source>
        <dbReference type="EMBL" id="MBE0345096.1"/>
    </source>
</evidence>
<comment type="caution">
    <text evidence="1">The sequence shown here is derived from an EMBL/GenBank/DDBJ whole genome shotgun (WGS) entry which is preliminary data.</text>
</comment>
<evidence type="ECO:0000313" key="2">
    <source>
        <dbReference type="Proteomes" id="UP000660708"/>
    </source>
</evidence>
<dbReference type="Proteomes" id="UP000660708">
    <property type="component" value="Unassembled WGS sequence"/>
</dbReference>
<dbReference type="EMBL" id="AQHF01000019">
    <property type="protein sequence ID" value="MBE0345096.1"/>
    <property type="molecule type" value="Genomic_DNA"/>
</dbReference>
<gene>
    <name evidence="1" type="ORF">PPEP_a3448</name>
</gene>
<reference evidence="1 2" key="1">
    <citation type="submission" date="2015-06" db="EMBL/GenBank/DDBJ databases">
        <title>Genome sequence of Pseudoalteromonas peptidolytica.</title>
        <authorList>
            <person name="Xie B.-B."/>
            <person name="Rong J.-C."/>
            <person name="Qin Q.-L."/>
            <person name="Zhang Y.-Z."/>
        </authorList>
    </citation>
    <scope>NUCLEOTIDE SEQUENCE [LARGE SCALE GENOMIC DNA]</scope>
    <source>
        <strain evidence="1 2">F12-50-A1</strain>
    </source>
</reference>
<name>A0A8I0MSV2_9GAMM</name>
<accession>A0A8I0MSV2</accession>
<keyword evidence="2" id="KW-1185">Reference proteome</keyword>
<protein>
    <submittedName>
        <fullName evidence="1">Uncharacterized protein</fullName>
    </submittedName>
</protein>
<proteinExistence type="predicted"/>
<organism evidence="1 2">
    <name type="scientific">Pseudoalteromonas peptidolytica F12-50-A1</name>
    <dbReference type="NCBI Taxonomy" id="1315280"/>
    <lineage>
        <taxon>Bacteria</taxon>
        <taxon>Pseudomonadati</taxon>
        <taxon>Pseudomonadota</taxon>
        <taxon>Gammaproteobacteria</taxon>
        <taxon>Alteromonadales</taxon>
        <taxon>Pseudoalteromonadaceae</taxon>
        <taxon>Pseudoalteromonas</taxon>
    </lineage>
</organism>
<sequence length="41" mass="4546">MDVDTLAIAGSDAGVIDTDYSLPSRRQIEQSSVTLVQYFWP</sequence>